<feature type="compositionally biased region" description="Polar residues" evidence="1">
    <location>
        <begin position="198"/>
        <end position="208"/>
    </location>
</feature>
<feature type="compositionally biased region" description="Polar residues" evidence="1">
    <location>
        <begin position="349"/>
        <end position="362"/>
    </location>
</feature>
<dbReference type="OrthoDB" id="2507275at2759"/>
<comment type="caution">
    <text evidence="2">The sequence shown here is derived from an EMBL/GenBank/DDBJ whole genome shotgun (WGS) entry which is preliminary data.</text>
</comment>
<name>A0A2N5TNE5_9BASI</name>
<evidence type="ECO:0000256" key="1">
    <source>
        <dbReference type="SAM" id="MobiDB-lite"/>
    </source>
</evidence>
<accession>A0A2N5TNE5</accession>
<evidence type="ECO:0000313" key="2">
    <source>
        <dbReference type="EMBL" id="PLW27019.1"/>
    </source>
</evidence>
<feature type="region of interest" description="Disordered" evidence="1">
    <location>
        <begin position="343"/>
        <end position="364"/>
    </location>
</feature>
<feature type="compositionally biased region" description="Acidic residues" evidence="1">
    <location>
        <begin position="630"/>
        <end position="674"/>
    </location>
</feature>
<gene>
    <name evidence="2" type="ORF">PCANC_21517</name>
</gene>
<keyword evidence="3" id="KW-1185">Reference proteome</keyword>
<feature type="compositionally biased region" description="Low complexity" evidence="1">
    <location>
        <begin position="599"/>
        <end position="609"/>
    </location>
</feature>
<feature type="region of interest" description="Disordered" evidence="1">
    <location>
        <begin position="599"/>
        <end position="674"/>
    </location>
</feature>
<feature type="compositionally biased region" description="Polar residues" evidence="1">
    <location>
        <begin position="10"/>
        <end position="20"/>
    </location>
</feature>
<protein>
    <submittedName>
        <fullName evidence="2">Uncharacterized protein</fullName>
    </submittedName>
</protein>
<reference evidence="2 3" key="1">
    <citation type="submission" date="2017-11" db="EMBL/GenBank/DDBJ databases">
        <title>De novo assembly and phasing of dikaryotic genomes from two isolates of Puccinia coronata f. sp. avenae, the causal agent of oat crown rust.</title>
        <authorList>
            <person name="Miller M.E."/>
            <person name="Zhang Y."/>
            <person name="Omidvar V."/>
            <person name="Sperschneider J."/>
            <person name="Schwessinger B."/>
            <person name="Raley C."/>
            <person name="Palmer J.M."/>
            <person name="Garnica D."/>
            <person name="Upadhyaya N."/>
            <person name="Rathjen J."/>
            <person name="Taylor J.M."/>
            <person name="Park R.F."/>
            <person name="Dodds P.N."/>
            <person name="Hirsch C.D."/>
            <person name="Kianian S.F."/>
            <person name="Figueroa M."/>
        </authorList>
    </citation>
    <scope>NUCLEOTIDE SEQUENCE [LARGE SCALE GENOMIC DNA]</scope>
    <source>
        <strain evidence="2">12NC29</strain>
    </source>
</reference>
<evidence type="ECO:0000313" key="3">
    <source>
        <dbReference type="Proteomes" id="UP000235388"/>
    </source>
</evidence>
<sequence length="674" mass="76185">MAEYPYPLSGNPQHPQHSSSFHIARPQTHHTHNQLSLSHPLPPQYNHNPIPLNHPNTQGNIGVPPYQHNKQNYHHTQGNIGIPSHQHNPHIRSITHSPQYVPFLANIDTQIPTIGPPNNRPAPIHLPPFPSSNLPAPNHQANHTLGGANMGSGVSNFLPPASPAQMDPRDESVDQLRNQDTNLNLPPPLNLGSPKISPANNRNANRTRSPQEQHKAQLTPDDVMASFESKTLSQLRDLQRTHIKYARLTYTMKIEAQDLYFEYQRKQHLLSLKYWRPFKAITRYLGQRRTRQQSSRWHKFQKKDVSAQNTLHNTSINIGERNKQLSTLYKQGDHANNQTIEENIETHPNDPNSAEQSQFGRASKSENTLRLEVKQWAAGVQLKLKELSDSFGIKGFLVLAAQDHVKPFFFQGGSFLGDEYLRGLVEEGNPVRKFALWTAGSKKTNKKKGSTVPATQSSGNTTDSQTPEQKKKKLALEAFENRDVCQGKLLLNHNYLARELGKMYLEAQVDSHLKDTRGWPGTNTVLQLGKFDRKLVVHEHKRGTTFGQLVDVPIKKMCIRTTWAVLRGLKNKWIELQPIQTTADTDANTTADTAANTAANTVANTASNTVPPSTQSRKRKRKESIASKTEEDENGDDVNDSESDEEDYDYDNEEEEEDYEDEDEEDEDEEDEEV</sequence>
<dbReference type="Proteomes" id="UP000235388">
    <property type="component" value="Unassembled WGS sequence"/>
</dbReference>
<feature type="compositionally biased region" description="Polar residues" evidence="1">
    <location>
        <begin position="452"/>
        <end position="467"/>
    </location>
</feature>
<dbReference type="EMBL" id="PGCJ01000509">
    <property type="protein sequence ID" value="PLW27019.1"/>
    <property type="molecule type" value="Genomic_DNA"/>
</dbReference>
<organism evidence="2 3">
    <name type="scientific">Puccinia coronata f. sp. avenae</name>
    <dbReference type="NCBI Taxonomy" id="200324"/>
    <lineage>
        <taxon>Eukaryota</taxon>
        <taxon>Fungi</taxon>
        <taxon>Dikarya</taxon>
        <taxon>Basidiomycota</taxon>
        <taxon>Pucciniomycotina</taxon>
        <taxon>Pucciniomycetes</taxon>
        <taxon>Pucciniales</taxon>
        <taxon>Pucciniaceae</taxon>
        <taxon>Puccinia</taxon>
    </lineage>
</organism>
<feature type="region of interest" description="Disordered" evidence="1">
    <location>
        <begin position="1"/>
        <end position="20"/>
    </location>
</feature>
<proteinExistence type="predicted"/>
<feature type="region of interest" description="Disordered" evidence="1">
    <location>
        <begin position="443"/>
        <end position="472"/>
    </location>
</feature>
<feature type="region of interest" description="Disordered" evidence="1">
    <location>
        <begin position="27"/>
        <end position="52"/>
    </location>
</feature>
<dbReference type="STRING" id="200324.A0A2N5TNE5"/>
<dbReference type="AlphaFoldDB" id="A0A2N5TNE5"/>
<feature type="region of interest" description="Disordered" evidence="1">
    <location>
        <begin position="148"/>
        <end position="218"/>
    </location>
</feature>